<protein>
    <recommendedName>
        <fullName evidence="4">Secreted protein</fullName>
    </recommendedName>
</protein>
<dbReference type="PROSITE" id="PS51318">
    <property type="entry name" value="TAT"/>
    <property type="match status" value="1"/>
</dbReference>
<dbReference type="InterPro" id="IPR006311">
    <property type="entry name" value="TAT_signal"/>
</dbReference>
<keyword evidence="1" id="KW-0732">Signal</keyword>
<proteinExistence type="predicted"/>
<accession>A0ABQ5QRG3</accession>
<feature type="chain" id="PRO_5047046308" description="Secreted protein" evidence="1">
    <location>
        <begin position="30"/>
        <end position="148"/>
    </location>
</feature>
<sequence length="148" mass="16175">MRVPRRGLLFVAAVFGAAMTLLSPSAALAEYHGSETDYGVARGIPDDDKYRTCIIYLGSDSPGGVCFESGGDYFYVMDNLVDGYAAVAEWYTEGNMRAGSCVNKLGGHDTTAFCNKNFPEGDYIYFRLALYNSGDYVRAVSGWKRAII</sequence>
<evidence type="ECO:0008006" key="4">
    <source>
        <dbReference type="Google" id="ProtNLM"/>
    </source>
</evidence>
<dbReference type="EMBL" id="BSDI01000008">
    <property type="protein sequence ID" value="GLH96984.1"/>
    <property type="molecule type" value="Genomic_DNA"/>
</dbReference>
<evidence type="ECO:0000313" key="3">
    <source>
        <dbReference type="Proteomes" id="UP001144280"/>
    </source>
</evidence>
<feature type="signal peptide" evidence="1">
    <location>
        <begin position="1"/>
        <end position="29"/>
    </location>
</feature>
<reference evidence="2" key="1">
    <citation type="submission" date="2022-12" db="EMBL/GenBank/DDBJ databases">
        <title>New Phytohabitans aurantiacus sp. RD004123 nov., an actinomycete isolated from soil.</title>
        <authorList>
            <person name="Triningsih D.W."/>
            <person name="Harunari E."/>
            <person name="Igarashi Y."/>
        </authorList>
    </citation>
    <scope>NUCLEOTIDE SEQUENCE</scope>
    <source>
        <strain evidence="2">RD004123</strain>
    </source>
</reference>
<organism evidence="2 3">
    <name type="scientific">Phytohabitans aurantiacus</name>
    <dbReference type="NCBI Taxonomy" id="3016789"/>
    <lineage>
        <taxon>Bacteria</taxon>
        <taxon>Bacillati</taxon>
        <taxon>Actinomycetota</taxon>
        <taxon>Actinomycetes</taxon>
        <taxon>Micromonosporales</taxon>
        <taxon>Micromonosporaceae</taxon>
    </lineage>
</organism>
<dbReference type="RefSeq" id="WP_281894452.1">
    <property type="nucleotide sequence ID" value="NZ_BSDI01000008.1"/>
</dbReference>
<dbReference type="Proteomes" id="UP001144280">
    <property type="component" value="Unassembled WGS sequence"/>
</dbReference>
<gene>
    <name evidence="2" type="ORF">Pa4123_22580</name>
</gene>
<keyword evidence="3" id="KW-1185">Reference proteome</keyword>
<evidence type="ECO:0000256" key="1">
    <source>
        <dbReference type="SAM" id="SignalP"/>
    </source>
</evidence>
<evidence type="ECO:0000313" key="2">
    <source>
        <dbReference type="EMBL" id="GLH96984.1"/>
    </source>
</evidence>
<name>A0ABQ5QRG3_9ACTN</name>
<comment type="caution">
    <text evidence="2">The sequence shown here is derived from an EMBL/GenBank/DDBJ whole genome shotgun (WGS) entry which is preliminary data.</text>
</comment>